<reference evidence="4" key="1">
    <citation type="journal article" date="2019" name="Int. J. Syst. Evol. Microbiol.">
        <title>The Global Catalogue of Microorganisms (GCM) 10K type strain sequencing project: providing services to taxonomists for standard genome sequencing and annotation.</title>
        <authorList>
            <consortium name="The Broad Institute Genomics Platform"/>
            <consortium name="The Broad Institute Genome Sequencing Center for Infectious Disease"/>
            <person name="Wu L."/>
            <person name="Ma J."/>
        </authorList>
    </citation>
    <scope>NUCLEOTIDE SEQUENCE [LARGE SCALE GENOMIC DNA]</scope>
    <source>
        <strain evidence="4">JCM 17925</strain>
    </source>
</reference>
<gene>
    <name evidence="3" type="ORF">GCM10023187_21380</name>
</gene>
<feature type="domain" description="Glycosyltransferase subfamily 4-like N-terminal" evidence="2">
    <location>
        <begin position="14"/>
        <end position="177"/>
    </location>
</feature>
<dbReference type="EMBL" id="BAABHB010000003">
    <property type="protein sequence ID" value="GAA4404290.1"/>
    <property type="molecule type" value="Genomic_DNA"/>
</dbReference>
<name>A0ABP8KCN9_9BACT</name>
<dbReference type="PANTHER" id="PTHR45947">
    <property type="entry name" value="SULFOQUINOVOSYL TRANSFERASE SQD2"/>
    <property type="match status" value="1"/>
</dbReference>
<dbReference type="SUPFAM" id="SSF53756">
    <property type="entry name" value="UDP-Glycosyltransferase/glycogen phosphorylase"/>
    <property type="match status" value="1"/>
</dbReference>
<dbReference type="Proteomes" id="UP001500936">
    <property type="component" value="Unassembled WGS sequence"/>
</dbReference>
<evidence type="ECO:0000313" key="4">
    <source>
        <dbReference type="Proteomes" id="UP001500936"/>
    </source>
</evidence>
<keyword evidence="4" id="KW-1185">Reference proteome</keyword>
<dbReference type="InterPro" id="IPR001296">
    <property type="entry name" value="Glyco_trans_1"/>
</dbReference>
<accession>A0ABP8KCN9</accession>
<dbReference type="InterPro" id="IPR028098">
    <property type="entry name" value="Glyco_trans_4-like_N"/>
</dbReference>
<sequence>MRILTICAYTWSIGGPAKFIYDQTEVALAKGHQVDILSPVSPGDEVYPAPPGARVITCLRTTPISRFFREFSVALYQFLRAHIHDYDIILCHGLWHFGSIAPFLLDRTIPKVVTIHGLLDPWAYRQGYWKKQLMSVLLQKRLLRRADLIHVLTPDEQQDLLRFLGRPHPNVAVIPNGIRVADFAELPPKGTFRRQFNLPDNKHIVLFMSRLNYKKGLDLLLPAFQRYIQEAGTAVLVLAGPDDGYQQTAQAFINQHNLADQIRMVGMLTGETKKAALADADIFVLPSYSEGFSMVVLEAMAAGVPTLLSDRVGFAAAIRQQEAACLVDLTIDSVADGLKKLLHNSTYRERTRQQALHLVRNHYDLDAVAGRLLDEYQKILRP</sequence>
<dbReference type="RefSeq" id="WP_345266826.1">
    <property type="nucleotide sequence ID" value="NZ_BAABHB010000003.1"/>
</dbReference>
<dbReference type="Gene3D" id="3.40.50.2000">
    <property type="entry name" value="Glycogen Phosphorylase B"/>
    <property type="match status" value="2"/>
</dbReference>
<proteinExistence type="predicted"/>
<evidence type="ECO:0000259" key="2">
    <source>
        <dbReference type="Pfam" id="PF13579"/>
    </source>
</evidence>
<dbReference type="Pfam" id="PF13579">
    <property type="entry name" value="Glyco_trans_4_4"/>
    <property type="match status" value="1"/>
</dbReference>
<dbReference type="Pfam" id="PF00534">
    <property type="entry name" value="Glycos_transf_1"/>
    <property type="match status" value="1"/>
</dbReference>
<evidence type="ECO:0000259" key="1">
    <source>
        <dbReference type="Pfam" id="PF00534"/>
    </source>
</evidence>
<feature type="domain" description="Glycosyl transferase family 1" evidence="1">
    <location>
        <begin position="191"/>
        <end position="355"/>
    </location>
</feature>
<dbReference type="InterPro" id="IPR050194">
    <property type="entry name" value="Glycosyltransferase_grp1"/>
</dbReference>
<protein>
    <submittedName>
        <fullName evidence="3">Uncharacterized protein</fullName>
    </submittedName>
</protein>
<organism evidence="3 4">
    <name type="scientific">Nibrella viscosa</name>
    <dbReference type="NCBI Taxonomy" id="1084524"/>
    <lineage>
        <taxon>Bacteria</taxon>
        <taxon>Pseudomonadati</taxon>
        <taxon>Bacteroidota</taxon>
        <taxon>Cytophagia</taxon>
        <taxon>Cytophagales</taxon>
        <taxon>Spirosomataceae</taxon>
        <taxon>Nibrella</taxon>
    </lineage>
</organism>
<evidence type="ECO:0000313" key="3">
    <source>
        <dbReference type="EMBL" id="GAA4404290.1"/>
    </source>
</evidence>
<comment type="caution">
    <text evidence="3">The sequence shown here is derived from an EMBL/GenBank/DDBJ whole genome shotgun (WGS) entry which is preliminary data.</text>
</comment>
<dbReference type="PANTHER" id="PTHR45947:SF3">
    <property type="entry name" value="SULFOQUINOVOSYL TRANSFERASE SQD2"/>
    <property type="match status" value="1"/>
</dbReference>